<dbReference type="PATRIC" id="fig|45071.6.peg.2576"/>
<dbReference type="EMBL" id="LSOG01000051">
    <property type="protein sequence ID" value="OEH47303.1"/>
    <property type="molecule type" value="Genomic_DNA"/>
</dbReference>
<dbReference type="AlphaFoldDB" id="A0A1E5JSB6"/>
<proteinExistence type="predicted"/>
<keyword evidence="2" id="KW-0732">Signal</keyword>
<organism evidence="3 4">
    <name type="scientific">Legionella parisiensis</name>
    <dbReference type="NCBI Taxonomy" id="45071"/>
    <lineage>
        <taxon>Bacteria</taxon>
        <taxon>Pseudomonadati</taxon>
        <taxon>Pseudomonadota</taxon>
        <taxon>Gammaproteobacteria</taxon>
        <taxon>Legionellales</taxon>
        <taxon>Legionellaceae</taxon>
        <taxon>Legionella</taxon>
    </lineage>
</organism>
<dbReference type="Proteomes" id="UP000095229">
    <property type="component" value="Unassembled WGS sequence"/>
</dbReference>
<keyword evidence="4" id="KW-1185">Reference proteome</keyword>
<keyword evidence="1" id="KW-0472">Membrane</keyword>
<evidence type="ECO:0000256" key="2">
    <source>
        <dbReference type="SAM" id="SignalP"/>
    </source>
</evidence>
<evidence type="ECO:0000256" key="1">
    <source>
        <dbReference type="SAM" id="Phobius"/>
    </source>
</evidence>
<keyword evidence="1" id="KW-1133">Transmembrane helix</keyword>
<name>A0A1E5JSB6_9GAMM</name>
<evidence type="ECO:0000313" key="3">
    <source>
        <dbReference type="EMBL" id="OEH47303.1"/>
    </source>
</evidence>
<evidence type="ECO:0000313" key="4">
    <source>
        <dbReference type="Proteomes" id="UP000095229"/>
    </source>
</evidence>
<dbReference type="OrthoDB" id="5654273at2"/>
<feature type="transmembrane region" description="Helical" evidence="1">
    <location>
        <begin position="71"/>
        <end position="89"/>
    </location>
</feature>
<dbReference type="RefSeq" id="WP_058518168.1">
    <property type="nucleotide sequence ID" value="NZ_CAAAIE010000011.1"/>
</dbReference>
<comment type="caution">
    <text evidence="3">The sequence shown here is derived from an EMBL/GenBank/DDBJ whole genome shotgun (WGS) entry which is preliminary data.</text>
</comment>
<accession>A0A1E5JSB6</accession>
<feature type="signal peptide" evidence="2">
    <location>
        <begin position="1"/>
        <end position="19"/>
    </location>
</feature>
<reference evidence="3 4" key="1">
    <citation type="submission" date="2016-02" db="EMBL/GenBank/DDBJ databases">
        <title>Secondary metabolites in Legionella.</title>
        <authorList>
            <person name="Tobias N.J."/>
            <person name="Bode H.B."/>
        </authorList>
    </citation>
    <scope>NUCLEOTIDE SEQUENCE [LARGE SCALE GENOMIC DNA]</scope>
    <source>
        <strain evidence="3 4">DSM 19216</strain>
    </source>
</reference>
<gene>
    <name evidence="3" type="ORF">lpari_01785</name>
</gene>
<protein>
    <submittedName>
        <fullName evidence="3">Uncharacterized protein</fullName>
    </submittedName>
</protein>
<feature type="chain" id="PRO_5009179653" evidence="2">
    <location>
        <begin position="20"/>
        <end position="101"/>
    </location>
</feature>
<sequence length="101" mass="11400">MNKYRSLILMLLTSALFLAPLKMPTCSKQSTNAPAALSFVLTPCSVQQAMNSSCFSVSYWLQDEFHLKAQWIVQCLIGLLGFLLILLKYNSPLDEIYRPPI</sequence>
<keyword evidence="1" id="KW-0812">Transmembrane</keyword>
<dbReference type="STRING" id="45071.Lpar_2398"/>